<dbReference type="EMBL" id="KT995470">
    <property type="protein sequence ID" value="ALN66208.1"/>
    <property type="molecule type" value="Genomic_DNA"/>
</dbReference>
<dbReference type="InterPro" id="IPR009766">
    <property type="entry name" value="WSSV_Orf116/126_C"/>
</dbReference>
<feature type="domain" description="White spot syndrome virus (WSSV) Orf116/126 N-terminal" evidence="3">
    <location>
        <begin position="30"/>
        <end position="107"/>
    </location>
</feature>
<evidence type="ECO:0000259" key="3">
    <source>
        <dbReference type="Pfam" id="PF09625"/>
    </source>
</evidence>
<evidence type="ECO:0008006" key="6">
    <source>
        <dbReference type="Google" id="ProtNLM"/>
    </source>
</evidence>
<feature type="domain" description="White spot syndrome virus (WSSV) Orf116/126 C-terminal" evidence="2">
    <location>
        <begin position="126"/>
        <end position="219"/>
    </location>
</feature>
<evidence type="ECO:0000313" key="5">
    <source>
        <dbReference type="Proteomes" id="UP000281341"/>
    </source>
</evidence>
<evidence type="ECO:0000313" key="4">
    <source>
        <dbReference type="EMBL" id="ALN66208.1"/>
    </source>
</evidence>
<feature type="compositionally biased region" description="Basic and acidic residues" evidence="1">
    <location>
        <begin position="490"/>
        <end position="501"/>
    </location>
</feature>
<dbReference type="Proteomes" id="UP000281341">
    <property type="component" value="Segment"/>
</dbReference>
<protein>
    <recommendedName>
        <fullName evidence="6">Wsv252</fullName>
    </recommendedName>
</protein>
<evidence type="ECO:0000259" key="2">
    <source>
        <dbReference type="Pfam" id="PF07056"/>
    </source>
</evidence>
<accession>A0A0S2E601</accession>
<feature type="region of interest" description="Disordered" evidence="1">
    <location>
        <begin position="450"/>
        <end position="501"/>
    </location>
</feature>
<proteinExistence type="predicted"/>
<sequence length="501" mass="56437">MVYKGFVSPSFITIRTMTSNRPTTSPLSFSEGFSLSGDKYDTYEDILLEQFNCFKTSSPSSARKSEIEDKTLIFQLKEGEKFHLAKGIEELREILDDNSATIEPIISPTTFNDRNELLNHEGDISSSPLYTQIMKHISPEHDIYELDLIVGTDLLFGLGVNLRNVSKLMKKISYGTLNVVDVCHRKFFNNRIIVNPISSSFSKNVCIIPLFSAAEEFSSLGECRDLFNGICDDVERYINSYFFYPENTTTTTTAPSSPEMEIADEEEQSPKTIKRNDNASRNWSGVCLIFEVFKNTYYIINRGDRGGSFEKAVKSAISSIKEKRCKITDINGNKPRLVMVITGCYTELYFKDALKQIGENRRKFLKMNGNYFSLIDEQADLIEFAMSVSGAGERIFVNGLGMFQNRKMIPVIDPLTYENVVCGEHDIQKEDAILSVRRAIADYNDFVSKNKRGKKRSAEEENEDEDADASSSSSSSSPPPSSPPAHKKSRLPDEGEKCTLC</sequence>
<dbReference type="InterPro" id="IPR018587">
    <property type="entry name" value="WSSV_Orf116/126_N"/>
</dbReference>
<dbReference type="Pfam" id="PF07056">
    <property type="entry name" value="DUF1335"/>
    <property type="match status" value="1"/>
</dbReference>
<dbReference type="Pfam" id="PF09625">
    <property type="entry name" value="VP9"/>
    <property type="match status" value="1"/>
</dbReference>
<dbReference type="InterPro" id="IPR038362">
    <property type="entry name" value="VP9_N_sf"/>
</dbReference>
<organism evidence="4 5">
    <name type="scientific">White spot syndrome virus</name>
    <dbReference type="NCBI Taxonomy" id="342409"/>
    <lineage>
        <taxon>Viruses</taxon>
        <taxon>Viruses incertae sedis</taxon>
        <taxon>Naldaviricetes</taxon>
        <taxon>Nimaviridae</taxon>
        <taxon>Whispovirus</taxon>
    </lineage>
</organism>
<evidence type="ECO:0000256" key="1">
    <source>
        <dbReference type="SAM" id="MobiDB-lite"/>
    </source>
</evidence>
<reference evidence="4 5" key="1">
    <citation type="submission" date="2015-11" db="EMBL/GenBank/DDBJ databases">
        <title>Comparative analysis of genome sequences of three different virulent isolates of white spot syndrome virus.</title>
        <authorList>
            <person name="Gao M."/>
            <person name="Yang F."/>
            <person name="Xu L."/>
            <person name="Li F."/>
        </authorList>
    </citation>
    <scope>NUCLEOTIDE SEQUENCE [LARGE SCALE GENOMIC DNA]</scope>
    <source>
        <strain evidence="4 5">CN02</strain>
    </source>
</reference>
<feature type="region of interest" description="Disordered" evidence="1">
    <location>
        <begin position="250"/>
        <end position="272"/>
    </location>
</feature>
<dbReference type="Gene3D" id="3.30.70.2070">
    <property type="entry name" value="VP9 protein domain"/>
    <property type="match status" value="1"/>
</dbReference>
<name>A0A0S2E601_9VIRU</name>